<dbReference type="STRING" id="574651.SAMN04487968_103118"/>
<name>A0A1I1FU35_9ACTN</name>
<feature type="transmembrane region" description="Helical" evidence="1">
    <location>
        <begin position="350"/>
        <end position="367"/>
    </location>
</feature>
<reference evidence="2 3" key="1">
    <citation type="submission" date="2016-10" db="EMBL/GenBank/DDBJ databases">
        <authorList>
            <person name="de Groot N.N."/>
        </authorList>
    </citation>
    <scope>NUCLEOTIDE SEQUENCE [LARGE SCALE GENOMIC DNA]</scope>
    <source>
        <strain evidence="2 3">CGMCC 1.7056</strain>
    </source>
</reference>
<dbReference type="AlphaFoldDB" id="A0A1I1FU35"/>
<dbReference type="Proteomes" id="UP000198832">
    <property type="component" value="Unassembled WGS sequence"/>
</dbReference>
<gene>
    <name evidence="2" type="ORF">SAMN04487968_103118</name>
</gene>
<dbReference type="EMBL" id="FOLB01000003">
    <property type="protein sequence ID" value="SFC02552.1"/>
    <property type="molecule type" value="Genomic_DNA"/>
</dbReference>
<feature type="transmembrane region" description="Helical" evidence="1">
    <location>
        <begin position="256"/>
        <end position="273"/>
    </location>
</feature>
<feature type="transmembrane region" description="Helical" evidence="1">
    <location>
        <begin position="320"/>
        <end position="338"/>
    </location>
</feature>
<feature type="transmembrane region" description="Helical" evidence="1">
    <location>
        <begin position="120"/>
        <end position="143"/>
    </location>
</feature>
<sequence length="640" mass="70243">MTVDQPGPRSPVARDLPHPLARWTEDHLVIPARAHVRARWRRLRAERVLQVAVALIVVQLALRAWALSRSWYTQDDFAFMARMLDDGITPSSLFRPYAGHVMPVPMLVSWLNATFAPFSFLPTAAVIWGMQAVADIGLLMLLVRWFGVRPGILPPLALYLFCVISVPVMVWWAAAANQLPLQIVLFFALQTHVAYLRTRRVRHAWSTAAWLLGGFLFYEKTLFVVGAMGIVSVAYFATGTLAERLRYFWAEHRGVAVLHIVLSASYLLVYYRAVLDFDPAAAASGSLPDVVANMAFRGYLPALLGGPLRWSHTDEFGNPSPGSLGVLVAAVLVVAIVRTISRSRVNSLRAWWLPASFLASNILLVTAGRTSLAGAWLSRDFRYQGEMAAVTAVALACALMPMRGATETVELRPGAHGFATRSRQVAAFVVLCSILGTVSTVQFVANWSDHLVGRSYFRTLLREADAAGRPYPLVDQPVPKAMLLPLLYPDNLQSKIMRRVVDDGRVRFVTASVDELRMTDEQGRIWPAAITPVRSAPAGPSACGYEIDSSRTIPLDGPVAFGGWWARVAYYAAQPVSVHVTLGDTEHDLVLRSGIHAFYVAGDNFDSIRVSPDISSGRPRPQLCVGDVVAGRAEPVKASQ</sequence>
<evidence type="ECO:0000313" key="3">
    <source>
        <dbReference type="Proteomes" id="UP000198832"/>
    </source>
</evidence>
<protein>
    <recommendedName>
        <fullName evidence="4">4-amino-4-deoxy-L-arabinose transferase</fullName>
    </recommendedName>
</protein>
<feature type="transmembrane region" description="Helical" evidence="1">
    <location>
        <begin position="208"/>
        <end position="236"/>
    </location>
</feature>
<keyword evidence="3" id="KW-1185">Reference proteome</keyword>
<feature type="transmembrane region" description="Helical" evidence="1">
    <location>
        <begin position="425"/>
        <end position="445"/>
    </location>
</feature>
<dbReference type="OrthoDB" id="3778510at2"/>
<proteinExistence type="predicted"/>
<feature type="transmembrane region" description="Helical" evidence="1">
    <location>
        <begin position="387"/>
        <end position="405"/>
    </location>
</feature>
<dbReference type="RefSeq" id="WP_139230030.1">
    <property type="nucleotide sequence ID" value="NZ_FOLB01000003.1"/>
</dbReference>
<feature type="transmembrane region" description="Helical" evidence="1">
    <location>
        <begin position="48"/>
        <end position="66"/>
    </location>
</feature>
<evidence type="ECO:0008006" key="4">
    <source>
        <dbReference type="Google" id="ProtNLM"/>
    </source>
</evidence>
<evidence type="ECO:0000256" key="1">
    <source>
        <dbReference type="SAM" id="Phobius"/>
    </source>
</evidence>
<accession>A0A1I1FU35</accession>
<organism evidence="2 3">
    <name type="scientific">Nocardioides terrae</name>
    <dbReference type="NCBI Taxonomy" id="574651"/>
    <lineage>
        <taxon>Bacteria</taxon>
        <taxon>Bacillati</taxon>
        <taxon>Actinomycetota</taxon>
        <taxon>Actinomycetes</taxon>
        <taxon>Propionibacteriales</taxon>
        <taxon>Nocardioidaceae</taxon>
        <taxon>Nocardioides</taxon>
    </lineage>
</organism>
<evidence type="ECO:0000313" key="2">
    <source>
        <dbReference type="EMBL" id="SFC02552.1"/>
    </source>
</evidence>
<feature type="transmembrane region" description="Helical" evidence="1">
    <location>
        <begin position="179"/>
        <end position="196"/>
    </location>
</feature>
<keyword evidence="1" id="KW-0812">Transmembrane</keyword>
<keyword evidence="1" id="KW-0472">Membrane</keyword>
<feature type="transmembrane region" description="Helical" evidence="1">
    <location>
        <begin position="155"/>
        <end position="173"/>
    </location>
</feature>
<keyword evidence="1" id="KW-1133">Transmembrane helix</keyword>